<keyword evidence="6" id="KW-0418">Kinase</keyword>
<sequence length="723" mass="75519">MPPGGGGTGRDDSRLLAGIIVPFTIVALIVAYSVVDCVFRNRRRQRREEQAERDMESSLAPAYNTKTGTNLAGPAVATSCPAIYDDGTVLSGEDDITELPARLQPITFASAQDLSQRLRALPALAMTMAATQADAKPEAADSAVPSSPTVAAVAAAAAAGLATDPSGSVVSVPLIHAALSSFVVDVAPSLIASHPLVTGAGPGTAPSTDEETFSGADASATGAVSDAESDTIPCAPSFPDGVSPGVGAPTIHTAVMKTSDSTTEGDLVVTVQPSPPTMHARSRFLREAVALAALNFGPRNSANQYITQLAGVYGGDDIAAPKSFLPPAFLNLPLESPSPPILVERWLGPVTLRHLIDSPLAIAPATALKIATDISVALAYIHKSEFVHRNVMPEHIWITPLSTSRPASKLHPGLAPLPAELFDFAVNANRDAASHMLQFGYLPQEDIDRYGYSSQAEIITGPAPIDGPIHGMPPPANWAVQAVLGSFGQARSVADNNYIPINRVNRRTAPYCSPEVLRNFQRARESMTAAGHHASPASDVLEFSPEMSRKADAYAYAVVLYELVTRRRAWQGITLDEIITHVVNGDRPELPDLAPRGSSSVAPSSASALSPCEPLSPSSGGTAGLDGGPDVFPVSSPGAAFSSLSQSLHNRSDSLVTGSSSSIGLRSASISTSASMGEGHESLPIHASHEIPLIVDTLQLCWDPDVCERTDMKTVLAALTIWP</sequence>
<dbReference type="RefSeq" id="XP_009496709.1">
    <property type="nucleotide sequence ID" value="XM_009498434.1"/>
</dbReference>
<proteinExistence type="predicted"/>
<gene>
    <name evidence="6" type="ORF">H696_04553</name>
</gene>
<keyword evidence="4" id="KW-0812">Transmembrane</keyword>
<feature type="transmembrane region" description="Helical" evidence="4">
    <location>
        <begin position="15"/>
        <end position="39"/>
    </location>
</feature>
<feature type="domain" description="Protein kinase" evidence="5">
    <location>
        <begin position="210"/>
        <end position="721"/>
    </location>
</feature>
<dbReference type="AlphaFoldDB" id="A0A058Z5C3"/>
<feature type="region of interest" description="Disordered" evidence="3">
    <location>
        <begin position="44"/>
        <end position="66"/>
    </location>
</feature>
<feature type="region of interest" description="Disordered" evidence="3">
    <location>
        <begin position="587"/>
        <end position="629"/>
    </location>
</feature>
<feature type="region of interest" description="Disordered" evidence="3">
    <location>
        <begin position="201"/>
        <end position="246"/>
    </location>
</feature>
<evidence type="ECO:0000259" key="5">
    <source>
        <dbReference type="PROSITE" id="PS50011"/>
    </source>
</evidence>
<dbReference type="PANTHER" id="PTHR44329">
    <property type="entry name" value="SERINE/THREONINE-PROTEIN KINASE TNNI3K-RELATED"/>
    <property type="match status" value="1"/>
</dbReference>
<dbReference type="Proteomes" id="UP000030693">
    <property type="component" value="Unassembled WGS sequence"/>
</dbReference>
<evidence type="ECO:0000256" key="4">
    <source>
        <dbReference type="SAM" id="Phobius"/>
    </source>
</evidence>
<evidence type="ECO:0000256" key="2">
    <source>
        <dbReference type="ARBA" id="ARBA00022840"/>
    </source>
</evidence>
<keyword evidence="4" id="KW-1133">Transmembrane helix</keyword>
<dbReference type="Gene3D" id="1.10.510.10">
    <property type="entry name" value="Transferase(Phosphotransferase) domain 1"/>
    <property type="match status" value="1"/>
</dbReference>
<keyword evidence="7" id="KW-1185">Reference proteome</keyword>
<dbReference type="SUPFAM" id="SSF56112">
    <property type="entry name" value="Protein kinase-like (PK-like)"/>
    <property type="match status" value="1"/>
</dbReference>
<dbReference type="PANTHER" id="PTHR44329:SF298">
    <property type="entry name" value="MIXED LINEAGE KINASE DOMAIN-LIKE PROTEIN"/>
    <property type="match status" value="1"/>
</dbReference>
<feature type="compositionally biased region" description="Basic and acidic residues" evidence="3">
    <location>
        <begin position="46"/>
        <end position="56"/>
    </location>
</feature>
<protein>
    <submittedName>
        <fullName evidence="6">Serine/threonine protein kinase</fullName>
    </submittedName>
</protein>
<dbReference type="InterPro" id="IPR000719">
    <property type="entry name" value="Prot_kinase_dom"/>
</dbReference>
<dbReference type="GeneID" id="20529278"/>
<keyword evidence="1" id="KW-0547">Nucleotide-binding</keyword>
<keyword evidence="4" id="KW-0472">Membrane</keyword>
<evidence type="ECO:0000313" key="7">
    <source>
        <dbReference type="Proteomes" id="UP000030693"/>
    </source>
</evidence>
<reference evidence="6" key="1">
    <citation type="submission" date="2013-04" db="EMBL/GenBank/DDBJ databases">
        <title>The Genome Sequence of Fonticula alba ATCC 38817.</title>
        <authorList>
            <consortium name="The Broad Institute Genomics Platform"/>
            <person name="Russ C."/>
            <person name="Cuomo C."/>
            <person name="Burger G."/>
            <person name="Gray M.W."/>
            <person name="Holland P.W.H."/>
            <person name="King N."/>
            <person name="Lang F.B.F."/>
            <person name="Roger A.J."/>
            <person name="Ruiz-Trillo I."/>
            <person name="Brown M."/>
            <person name="Walker B."/>
            <person name="Young S."/>
            <person name="Zeng Q."/>
            <person name="Gargeya S."/>
            <person name="Fitzgerald M."/>
            <person name="Haas B."/>
            <person name="Abouelleil A."/>
            <person name="Allen A.W."/>
            <person name="Alvarado L."/>
            <person name="Arachchi H.M."/>
            <person name="Berlin A.M."/>
            <person name="Chapman S.B."/>
            <person name="Gainer-Dewar J."/>
            <person name="Goldberg J."/>
            <person name="Griggs A."/>
            <person name="Gujja S."/>
            <person name="Hansen M."/>
            <person name="Howarth C."/>
            <person name="Imamovic A."/>
            <person name="Ireland A."/>
            <person name="Larimer J."/>
            <person name="McCowan C."/>
            <person name="Murphy C."/>
            <person name="Pearson M."/>
            <person name="Poon T.W."/>
            <person name="Priest M."/>
            <person name="Roberts A."/>
            <person name="Saif S."/>
            <person name="Shea T."/>
            <person name="Sisk P."/>
            <person name="Sykes S."/>
            <person name="Wortman J."/>
            <person name="Nusbaum C."/>
            <person name="Birren B."/>
        </authorList>
    </citation>
    <scope>NUCLEOTIDE SEQUENCE [LARGE SCALE GENOMIC DNA]</scope>
    <source>
        <strain evidence="6">ATCC 38817</strain>
    </source>
</reference>
<dbReference type="PROSITE" id="PS50011">
    <property type="entry name" value="PROTEIN_KINASE_DOM"/>
    <property type="match status" value="1"/>
</dbReference>
<evidence type="ECO:0000313" key="6">
    <source>
        <dbReference type="EMBL" id="KCV69138.1"/>
    </source>
</evidence>
<evidence type="ECO:0000256" key="1">
    <source>
        <dbReference type="ARBA" id="ARBA00022741"/>
    </source>
</evidence>
<organism evidence="6">
    <name type="scientific">Fonticula alba</name>
    <name type="common">Slime mold</name>
    <dbReference type="NCBI Taxonomy" id="691883"/>
    <lineage>
        <taxon>Eukaryota</taxon>
        <taxon>Rotosphaerida</taxon>
        <taxon>Fonticulaceae</taxon>
        <taxon>Fonticula</taxon>
    </lineage>
</organism>
<dbReference type="InterPro" id="IPR011009">
    <property type="entry name" value="Kinase-like_dom_sf"/>
</dbReference>
<accession>A0A058Z5C3</accession>
<name>A0A058Z5C3_FONAL</name>
<evidence type="ECO:0000256" key="3">
    <source>
        <dbReference type="SAM" id="MobiDB-lite"/>
    </source>
</evidence>
<dbReference type="EMBL" id="KB932207">
    <property type="protein sequence ID" value="KCV69138.1"/>
    <property type="molecule type" value="Genomic_DNA"/>
</dbReference>
<keyword evidence="2" id="KW-0067">ATP-binding</keyword>
<dbReference type="InterPro" id="IPR051681">
    <property type="entry name" value="Ser/Thr_Kinases-Pseudokinases"/>
</dbReference>
<dbReference type="GO" id="GO:0004674">
    <property type="term" value="F:protein serine/threonine kinase activity"/>
    <property type="evidence" value="ECO:0007669"/>
    <property type="project" value="UniProtKB-KW"/>
</dbReference>
<keyword evidence="6" id="KW-0723">Serine/threonine-protein kinase</keyword>
<feature type="compositionally biased region" description="Low complexity" evidence="3">
    <location>
        <begin position="594"/>
        <end position="619"/>
    </location>
</feature>
<keyword evidence="6" id="KW-0808">Transferase</keyword>
<dbReference type="OrthoDB" id="4062651at2759"/>
<dbReference type="GO" id="GO:0005524">
    <property type="term" value="F:ATP binding"/>
    <property type="evidence" value="ECO:0007669"/>
    <property type="project" value="UniProtKB-KW"/>
</dbReference>